<gene>
    <name evidence="2" type="ORF">TTHERM_000485879</name>
</gene>
<keyword evidence="1 2" id="KW-0812">Transmembrane</keyword>
<feature type="transmembrane region" description="Helical" evidence="1">
    <location>
        <begin position="211"/>
        <end position="228"/>
    </location>
</feature>
<name>W7X156_TETTS</name>
<dbReference type="AlphaFoldDB" id="W7X156"/>
<proteinExistence type="predicted"/>
<dbReference type="EMBL" id="GG662587">
    <property type="protein sequence ID" value="EWS72940.1"/>
    <property type="molecule type" value="Genomic_DNA"/>
</dbReference>
<reference evidence="3" key="1">
    <citation type="journal article" date="2006" name="PLoS Biol.">
        <title>Macronuclear genome sequence of the ciliate Tetrahymena thermophila, a model eukaryote.</title>
        <authorList>
            <person name="Eisen J.A."/>
            <person name="Coyne R.S."/>
            <person name="Wu M."/>
            <person name="Wu D."/>
            <person name="Thiagarajan M."/>
            <person name="Wortman J.R."/>
            <person name="Badger J.H."/>
            <person name="Ren Q."/>
            <person name="Amedeo P."/>
            <person name="Jones K.M."/>
            <person name="Tallon L.J."/>
            <person name="Delcher A.L."/>
            <person name="Salzberg S.L."/>
            <person name="Silva J.C."/>
            <person name="Haas B.J."/>
            <person name="Majoros W.H."/>
            <person name="Farzad M."/>
            <person name="Carlton J.M."/>
            <person name="Smith R.K. Jr."/>
            <person name="Garg J."/>
            <person name="Pearlman R.E."/>
            <person name="Karrer K.M."/>
            <person name="Sun L."/>
            <person name="Manning G."/>
            <person name="Elde N.C."/>
            <person name="Turkewitz A.P."/>
            <person name="Asai D.J."/>
            <person name="Wilkes D.E."/>
            <person name="Wang Y."/>
            <person name="Cai H."/>
            <person name="Collins K."/>
            <person name="Stewart B.A."/>
            <person name="Lee S.R."/>
            <person name="Wilamowska K."/>
            <person name="Weinberg Z."/>
            <person name="Ruzzo W.L."/>
            <person name="Wloga D."/>
            <person name="Gaertig J."/>
            <person name="Frankel J."/>
            <person name="Tsao C.-C."/>
            <person name="Gorovsky M.A."/>
            <person name="Keeling P.J."/>
            <person name="Waller R.F."/>
            <person name="Patron N.J."/>
            <person name="Cherry J.M."/>
            <person name="Stover N.A."/>
            <person name="Krieger C.J."/>
            <person name="del Toro C."/>
            <person name="Ryder H.F."/>
            <person name="Williamson S.C."/>
            <person name="Barbeau R.A."/>
            <person name="Hamilton E.P."/>
            <person name="Orias E."/>
        </authorList>
    </citation>
    <scope>NUCLEOTIDE SEQUENCE [LARGE SCALE GENOMIC DNA]</scope>
    <source>
        <strain evidence="3">SB210</strain>
    </source>
</reference>
<sequence length="244" mass="28420">MSAPVFSTIARGTNILVDCILMFSSIKKLPNNKCFGILAILSLLNIQLNSILIINDTLKGGPFSVQIKVYSIILKITKQYLIIQFSSLNLKSIYCALQNQISYLFFSKLVWVWTLAYLISLVCLQNVYDNMVLNDQFFLVSKDGYFTYSSIQIDKYVWGSEFLVNTFNLAFGFLINQNFGGNQKLYLTACIIMVFSSFCQQFEFFIDIYPLFQSLQTFIIFLYWQFMIEFTDRQKYLLNIFKML</sequence>
<evidence type="ECO:0000256" key="1">
    <source>
        <dbReference type="SAM" id="Phobius"/>
    </source>
</evidence>
<dbReference type="KEGG" id="tet:TTHERM_000485879"/>
<keyword evidence="1" id="KW-1133">Transmembrane helix</keyword>
<organism evidence="2 3">
    <name type="scientific">Tetrahymena thermophila (strain SB210)</name>
    <dbReference type="NCBI Taxonomy" id="312017"/>
    <lineage>
        <taxon>Eukaryota</taxon>
        <taxon>Sar</taxon>
        <taxon>Alveolata</taxon>
        <taxon>Ciliophora</taxon>
        <taxon>Intramacronucleata</taxon>
        <taxon>Oligohymenophorea</taxon>
        <taxon>Hymenostomatida</taxon>
        <taxon>Tetrahymenina</taxon>
        <taxon>Tetrahymenidae</taxon>
        <taxon>Tetrahymena</taxon>
    </lineage>
</organism>
<dbReference type="InParanoid" id="W7X156"/>
<accession>W7X156</accession>
<feature type="transmembrane region" description="Helical" evidence="1">
    <location>
        <begin position="156"/>
        <end position="174"/>
    </location>
</feature>
<protein>
    <submittedName>
        <fullName evidence="2">Transmembrane protein, putative</fullName>
    </submittedName>
</protein>
<dbReference type="GeneID" id="24439217"/>
<keyword evidence="1" id="KW-0472">Membrane</keyword>
<dbReference type="Proteomes" id="UP000009168">
    <property type="component" value="Unassembled WGS sequence"/>
</dbReference>
<evidence type="ECO:0000313" key="3">
    <source>
        <dbReference type="Proteomes" id="UP000009168"/>
    </source>
</evidence>
<feature type="transmembrane region" description="Helical" evidence="1">
    <location>
        <begin position="109"/>
        <end position="128"/>
    </location>
</feature>
<evidence type="ECO:0000313" key="2">
    <source>
        <dbReference type="EMBL" id="EWS72940.1"/>
    </source>
</evidence>
<feature type="transmembrane region" description="Helical" evidence="1">
    <location>
        <begin position="35"/>
        <end position="54"/>
    </location>
</feature>
<dbReference type="RefSeq" id="XP_012654507.1">
    <property type="nucleotide sequence ID" value="XM_012799053.1"/>
</dbReference>
<keyword evidence="3" id="KW-1185">Reference proteome</keyword>